<sequence length="555" mass="63511">MDSENDKKRMNVESDRLSSLPDDLIHKILSFVDTIDAIKTSCLSSRWRFIWTTMPCLNFPNDDFFTLLKLSKYFSGRDNQREVSSVNLSFRGKSTKVFVKRILKYAISHNVRQLNLRCLIESAIEFPLSLISSQSLKHLSLKMDNSNRTFNQRGSIALTSMWEVPALTTLHLDGIKLSRYNTDNFSGLISKCVNLKNLSLRYCLMRGSNFNICHSQLSNLTIVYVPPNVGIFSVVAPQLKNLSIRHLHREFLISAPDLAYLLLDGRDHVNFSGDDFNSLEKVDICITYPSKKEPHKLVGLLQRLHSVKSLTLNLEILELLSSCVELMSHQHSPFANLKTLKIYPKRIQFWLKEKVDISAEVKNYLLDSSPSATVKMVSREEIKAQTNAIAAKNCMAELRLLLEQEKADIETIKDRIEQENADIETIKGHIEQENAPESHNAKMHDQQNAHAENQVKIKGNISHINSYWDRWKEQIKQRKKKINDIISKLQEIKKLLTDLPALTRAEMQPSFTNLCAEAAIVMSKITYCMKAQFDENQSCLNVGFHELATTLQSFP</sequence>
<dbReference type="InterPro" id="IPR032675">
    <property type="entry name" value="LRR_dom_sf"/>
</dbReference>
<dbReference type="EMBL" id="PKPP01007153">
    <property type="protein sequence ID" value="PWA54197.1"/>
    <property type="molecule type" value="Genomic_DNA"/>
</dbReference>
<name>A0A2U1LYY0_ARTAN</name>
<dbReference type="PANTHER" id="PTHR32212:SF260">
    <property type="entry name" value="LEUCINE-RICH REPEAT DOMAIN SUPERFAMILY, F-BOX-LIKE DOMAIN SUPERFAMILY"/>
    <property type="match status" value="1"/>
</dbReference>
<dbReference type="Gene3D" id="1.20.1280.50">
    <property type="match status" value="1"/>
</dbReference>
<proteinExistence type="predicted"/>
<dbReference type="Gene3D" id="3.80.10.10">
    <property type="entry name" value="Ribonuclease Inhibitor"/>
    <property type="match status" value="1"/>
</dbReference>
<evidence type="ECO:0000313" key="3">
    <source>
        <dbReference type="EMBL" id="PWA54197.1"/>
    </source>
</evidence>
<dbReference type="InterPro" id="IPR053781">
    <property type="entry name" value="F-box_AtFBL13-like"/>
</dbReference>
<keyword evidence="4" id="KW-1185">Reference proteome</keyword>
<evidence type="ECO:0000259" key="2">
    <source>
        <dbReference type="PROSITE" id="PS50181"/>
    </source>
</evidence>
<dbReference type="SMART" id="SM00256">
    <property type="entry name" value="FBOX"/>
    <property type="match status" value="1"/>
</dbReference>
<dbReference type="SUPFAM" id="SSF52047">
    <property type="entry name" value="RNI-like"/>
    <property type="match status" value="1"/>
</dbReference>
<dbReference type="CDD" id="cd22160">
    <property type="entry name" value="F-box_AtFBL13-like"/>
    <property type="match status" value="1"/>
</dbReference>
<dbReference type="Pfam" id="PF00646">
    <property type="entry name" value="F-box"/>
    <property type="match status" value="1"/>
</dbReference>
<evidence type="ECO:0000256" key="1">
    <source>
        <dbReference type="SAM" id="Coils"/>
    </source>
</evidence>
<evidence type="ECO:0000313" key="4">
    <source>
        <dbReference type="Proteomes" id="UP000245207"/>
    </source>
</evidence>
<accession>A0A2U1LYY0</accession>
<organism evidence="3 4">
    <name type="scientific">Artemisia annua</name>
    <name type="common">Sweet wormwood</name>
    <dbReference type="NCBI Taxonomy" id="35608"/>
    <lineage>
        <taxon>Eukaryota</taxon>
        <taxon>Viridiplantae</taxon>
        <taxon>Streptophyta</taxon>
        <taxon>Embryophyta</taxon>
        <taxon>Tracheophyta</taxon>
        <taxon>Spermatophyta</taxon>
        <taxon>Magnoliopsida</taxon>
        <taxon>eudicotyledons</taxon>
        <taxon>Gunneridae</taxon>
        <taxon>Pentapetalae</taxon>
        <taxon>asterids</taxon>
        <taxon>campanulids</taxon>
        <taxon>Asterales</taxon>
        <taxon>Asteraceae</taxon>
        <taxon>Asteroideae</taxon>
        <taxon>Anthemideae</taxon>
        <taxon>Artemisiinae</taxon>
        <taxon>Artemisia</taxon>
    </lineage>
</organism>
<feature type="coiled-coil region" evidence="1">
    <location>
        <begin position="395"/>
        <end position="422"/>
    </location>
</feature>
<dbReference type="Proteomes" id="UP000245207">
    <property type="component" value="Unassembled WGS sequence"/>
</dbReference>
<keyword evidence="1" id="KW-0175">Coiled coil</keyword>
<dbReference type="InterPro" id="IPR036047">
    <property type="entry name" value="F-box-like_dom_sf"/>
</dbReference>
<dbReference type="OrthoDB" id="1720373at2759"/>
<dbReference type="InterPro" id="IPR001810">
    <property type="entry name" value="F-box_dom"/>
</dbReference>
<dbReference type="AlphaFoldDB" id="A0A2U1LYY0"/>
<dbReference type="STRING" id="35608.A0A2U1LYY0"/>
<comment type="caution">
    <text evidence="3">The sequence shown here is derived from an EMBL/GenBank/DDBJ whole genome shotgun (WGS) entry which is preliminary data.</text>
</comment>
<reference evidence="3 4" key="1">
    <citation type="journal article" date="2018" name="Mol. Plant">
        <title>The genome of Artemisia annua provides insight into the evolution of Asteraceae family and artemisinin biosynthesis.</title>
        <authorList>
            <person name="Shen Q."/>
            <person name="Zhang L."/>
            <person name="Liao Z."/>
            <person name="Wang S."/>
            <person name="Yan T."/>
            <person name="Shi P."/>
            <person name="Liu M."/>
            <person name="Fu X."/>
            <person name="Pan Q."/>
            <person name="Wang Y."/>
            <person name="Lv Z."/>
            <person name="Lu X."/>
            <person name="Zhang F."/>
            <person name="Jiang W."/>
            <person name="Ma Y."/>
            <person name="Chen M."/>
            <person name="Hao X."/>
            <person name="Li L."/>
            <person name="Tang Y."/>
            <person name="Lv G."/>
            <person name="Zhou Y."/>
            <person name="Sun X."/>
            <person name="Brodelius P.E."/>
            <person name="Rose J.K.C."/>
            <person name="Tang K."/>
        </authorList>
    </citation>
    <scope>NUCLEOTIDE SEQUENCE [LARGE SCALE GENOMIC DNA]</scope>
    <source>
        <strain evidence="4">cv. Huhao1</strain>
        <tissue evidence="3">Leaf</tissue>
    </source>
</reference>
<feature type="domain" description="F-box" evidence="2">
    <location>
        <begin position="14"/>
        <end position="68"/>
    </location>
</feature>
<dbReference type="PROSITE" id="PS50181">
    <property type="entry name" value="FBOX"/>
    <property type="match status" value="1"/>
</dbReference>
<protein>
    <submittedName>
        <fullName evidence="3">F-box domain, Leucine-rich repeat domain, L domain-like protein</fullName>
    </submittedName>
</protein>
<dbReference type="PANTHER" id="PTHR32212">
    <property type="entry name" value="CYCLIN-LIKE F-BOX"/>
    <property type="match status" value="1"/>
</dbReference>
<gene>
    <name evidence="3" type="ORF">CTI12_AA438000</name>
</gene>
<dbReference type="SUPFAM" id="SSF81383">
    <property type="entry name" value="F-box domain"/>
    <property type="match status" value="1"/>
</dbReference>